<proteinExistence type="predicted"/>
<comment type="caution">
    <text evidence="2">The sequence shown here is derived from an EMBL/GenBank/DDBJ whole genome shotgun (WGS) entry which is preliminary data.</text>
</comment>
<dbReference type="Gene3D" id="3.30.1460.10">
    <property type="match status" value="1"/>
</dbReference>
<reference evidence="2 3" key="1">
    <citation type="submission" date="2007-01" db="EMBL/GenBank/DDBJ databases">
        <authorList>
            <person name="Haygood M."/>
            <person name="Podell S."/>
            <person name="Anderson C."/>
            <person name="Hopkinson B."/>
            <person name="Roe K."/>
            <person name="Barbeau K."/>
            <person name="Gaasterland T."/>
            <person name="Ferriera S."/>
            <person name="Johnson J."/>
            <person name="Kravitz S."/>
            <person name="Beeson K."/>
            <person name="Sutton G."/>
            <person name="Rogers Y.-H."/>
            <person name="Friedman R."/>
            <person name="Frazier M."/>
            <person name="Venter J.C."/>
        </authorList>
    </citation>
    <scope>NUCLEOTIDE SEQUENCE [LARGE SCALE GENOMIC DNA]</scope>
    <source>
        <strain evidence="2 3">ATCC 23134</strain>
    </source>
</reference>
<organism evidence="2 3">
    <name type="scientific">Microscilla marina ATCC 23134</name>
    <dbReference type="NCBI Taxonomy" id="313606"/>
    <lineage>
        <taxon>Bacteria</taxon>
        <taxon>Pseudomonadati</taxon>
        <taxon>Bacteroidota</taxon>
        <taxon>Cytophagia</taxon>
        <taxon>Cytophagales</taxon>
        <taxon>Microscillaceae</taxon>
        <taxon>Microscilla</taxon>
    </lineage>
</organism>
<dbReference type="EMBL" id="AAWS01000009">
    <property type="protein sequence ID" value="EAY29787.1"/>
    <property type="molecule type" value="Genomic_DNA"/>
</dbReference>
<dbReference type="RefSeq" id="WP_004155576.1">
    <property type="nucleotide sequence ID" value="NZ_AAWS01000009.1"/>
</dbReference>
<dbReference type="Pfam" id="PF22551">
    <property type="entry name" value="TY-Chap1"/>
    <property type="match status" value="1"/>
</dbReference>
<dbReference type="SUPFAM" id="SSF69635">
    <property type="entry name" value="Type III secretory system chaperone-like"/>
    <property type="match status" value="1"/>
</dbReference>
<evidence type="ECO:0000313" key="3">
    <source>
        <dbReference type="Proteomes" id="UP000004095"/>
    </source>
</evidence>
<evidence type="ECO:0000259" key="1">
    <source>
        <dbReference type="Pfam" id="PF22551"/>
    </source>
</evidence>
<keyword evidence="3" id="KW-1185">Reference proteome</keyword>
<sequence length="149" mass="16764">MPKFTVLKTGVNEGLINKTKEVVEGYMEKLFHDYEIVQIDDFYTFTFGTVTVTIQVLPWHSDDVLVKVYSYLAEDIEINASLTEELLRLNANIPFGGFGLAFDGTVSFSYSLAGKNLDLNEFEAAVQMVAKTADEYDDLIQENKSLTIN</sequence>
<name>A1ZIB9_MICM2</name>
<gene>
    <name evidence="2" type="ORF">M23134_05659</name>
</gene>
<dbReference type="OrthoDB" id="981016at2"/>
<dbReference type="AlphaFoldDB" id="A1ZIB9"/>
<dbReference type="eggNOG" id="ENOG502ZC3A">
    <property type="taxonomic scope" value="Bacteria"/>
</dbReference>
<feature type="domain" description="TY-Chap central" evidence="1">
    <location>
        <begin position="19"/>
        <end position="142"/>
    </location>
</feature>
<protein>
    <recommendedName>
        <fullName evidence="1">TY-Chap central domain-containing protein</fullName>
    </recommendedName>
</protein>
<evidence type="ECO:0000313" key="2">
    <source>
        <dbReference type="EMBL" id="EAY29787.1"/>
    </source>
</evidence>
<accession>A1ZIB9</accession>
<dbReference type="InterPro" id="IPR054343">
    <property type="entry name" value="TY-Chap_M"/>
</dbReference>
<dbReference type="Proteomes" id="UP000004095">
    <property type="component" value="Unassembled WGS sequence"/>
</dbReference>